<protein>
    <recommendedName>
        <fullName evidence="4">Glycoside hydrolase family 5 domain-containing protein</fullName>
    </recommendedName>
</protein>
<dbReference type="InterPro" id="IPR017853">
    <property type="entry name" value="GH"/>
</dbReference>
<dbReference type="PANTHER" id="PTHR12631:SF10">
    <property type="entry name" value="BETA-XYLOSIDASE-LIKE PROTEIN-RELATED"/>
    <property type="match status" value="1"/>
</dbReference>
<name>A0ABV0GAS0_9BURK</name>
<dbReference type="RefSeq" id="WP_347606858.1">
    <property type="nucleotide sequence ID" value="NZ_JBDPZC010000001.1"/>
</dbReference>
<feature type="signal peptide" evidence="1">
    <location>
        <begin position="1"/>
        <end position="26"/>
    </location>
</feature>
<dbReference type="SUPFAM" id="SSF51445">
    <property type="entry name" value="(Trans)glycosidases"/>
    <property type="match status" value="1"/>
</dbReference>
<dbReference type="InterPro" id="IPR051923">
    <property type="entry name" value="Glycosyl_Hydrolase_39"/>
</dbReference>
<evidence type="ECO:0000256" key="1">
    <source>
        <dbReference type="SAM" id="SignalP"/>
    </source>
</evidence>
<evidence type="ECO:0008006" key="4">
    <source>
        <dbReference type="Google" id="ProtNLM"/>
    </source>
</evidence>
<dbReference type="PANTHER" id="PTHR12631">
    <property type="entry name" value="ALPHA-L-IDURONIDASE"/>
    <property type="match status" value="1"/>
</dbReference>
<evidence type="ECO:0000313" key="2">
    <source>
        <dbReference type="EMBL" id="MEO3712131.1"/>
    </source>
</evidence>
<reference evidence="2 3" key="1">
    <citation type="submission" date="2024-05" db="EMBL/GenBank/DDBJ databases">
        <title>Roseateles sp. 2.12 16S ribosomal RNA gene Genome sequencing and assembly.</title>
        <authorList>
            <person name="Woo H."/>
        </authorList>
    </citation>
    <scope>NUCLEOTIDE SEQUENCE [LARGE SCALE GENOMIC DNA]</scope>
    <source>
        <strain evidence="2 3">2.12</strain>
    </source>
</reference>
<feature type="chain" id="PRO_5046042383" description="Glycoside hydrolase family 5 domain-containing protein" evidence="1">
    <location>
        <begin position="27"/>
        <end position="449"/>
    </location>
</feature>
<gene>
    <name evidence="2" type="ORF">ABDJ40_05035</name>
</gene>
<evidence type="ECO:0000313" key="3">
    <source>
        <dbReference type="Proteomes" id="UP001462640"/>
    </source>
</evidence>
<accession>A0ABV0GAS0</accession>
<proteinExistence type="predicted"/>
<comment type="caution">
    <text evidence="2">The sequence shown here is derived from an EMBL/GenBank/DDBJ whole genome shotgun (WGS) entry which is preliminary data.</text>
</comment>
<organism evidence="2 3">
    <name type="scientific">Roseateles flavus</name>
    <dbReference type="NCBI Taxonomy" id="3149041"/>
    <lineage>
        <taxon>Bacteria</taxon>
        <taxon>Pseudomonadati</taxon>
        <taxon>Pseudomonadota</taxon>
        <taxon>Betaproteobacteria</taxon>
        <taxon>Burkholderiales</taxon>
        <taxon>Sphaerotilaceae</taxon>
        <taxon>Roseateles</taxon>
    </lineage>
</organism>
<keyword evidence="1" id="KW-0732">Signal</keyword>
<sequence>MRASSMLRRLSLLLTLALSGAQPAVGDDVFRGVTGDVKPAISPDFFGIHIHRLAGTPIGEPGVTPWPNLPFGHIRFWDAGVAWLDLNAVQGHWDFRRMDVYVDTAERRQADILYPLALTPAWASRRPAEPCPYGHGCAAEPADLQWWRDYVSAVARRYGSRIKAFELWNEPNFSNIARDRGRPGFYTGSVEHMVEMARIAREVLDELNPSALLCTPGFVNGPDRLELFLAAGGRRYVQAVCYHFYAENVRFMARELKAVRSIMARQGVGTLPLWNTETGVELLRPGDPPSGLASASTEEVAARAAQLLIFGAAAGLDRFYYYAWDNERSGVFNADRSGRPLWRALVGAQEWLIGTEPGSCQDLAVFGTDIVACRGSRGGESFLWVWSDGPKAVAMSIETILRKAGVKAGTRVKSVQALLDGEARPSPQEVAAGTLRIGRVPVRLAWVAP</sequence>
<dbReference type="Proteomes" id="UP001462640">
    <property type="component" value="Unassembled WGS sequence"/>
</dbReference>
<dbReference type="EMBL" id="JBDPZC010000001">
    <property type="protein sequence ID" value="MEO3712131.1"/>
    <property type="molecule type" value="Genomic_DNA"/>
</dbReference>
<keyword evidence="3" id="KW-1185">Reference proteome</keyword>
<dbReference type="Gene3D" id="3.20.20.80">
    <property type="entry name" value="Glycosidases"/>
    <property type="match status" value="1"/>
</dbReference>